<gene>
    <name evidence="2" type="ORF">CS062_19525</name>
</gene>
<dbReference type="OrthoDB" id="4274514at2"/>
<keyword evidence="3" id="KW-1185">Reference proteome</keyword>
<dbReference type="Pfam" id="PF05630">
    <property type="entry name" value="NPP1"/>
    <property type="match status" value="1"/>
</dbReference>
<keyword evidence="1" id="KW-0732">Signal</keyword>
<dbReference type="PANTHER" id="PTHR33657">
    <property type="entry name" value="DOMAIN PROTEIN, PUTATIVE (AFU_ORTHOLOGUE AFUA_5G00600)-RELATED"/>
    <property type="match status" value="1"/>
</dbReference>
<dbReference type="Proteomes" id="UP000231501">
    <property type="component" value="Unassembled WGS sequence"/>
</dbReference>
<proteinExistence type="predicted"/>
<name>A0A2G9C583_9BURK</name>
<feature type="chain" id="PRO_5013963731" evidence="1">
    <location>
        <begin position="26"/>
        <end position="266"/>
    </location>
</feature>
<sequence length="266" mass="27912">MNRIHRLSAAAAVLSTVVAASPAQADDFPALSAAWPANVPIAATYPLFDFDTDGCLPSAGISRAGQQNGGLKTSGGITAGCRRADFLDYANTLHRHACVTSGGNVYCGHFYALYFLKDQVTALGGGHRHDWEHAAIWTTNGVVTHAGYSAHGDLTNAAVGTLAVQNGHVRFVYHKDGALTHAMRFAGTDEIAAENPYGQWVTPAIVSWTAMTGDGVSNATMRGLLDSFDYGSANVPVKDSNFLANLNSGRPAGYPAFTPASIDAAR</sequence>
<reference evidence="2 3" key="1">
    <citation type="submission" date="2017-11" db="EMBL/GenBank/DDBJ databases">
        <title>Draft genome sequence of Mitsuaria sp. HWN-4.</title>
        <authorList>
            <person name="Gundlapally S.R."/>
        </authorList>
    </citation>
    <scope>NUCLEOTIDE SEQUENCE [LARGE SCALE GENOMIC DNA]</scope>
    <source>
        <strain evidence="2 3">HWN-4</strain>
    </source>
</reference>
<evidence type="ECO:0000256" key="1">
    <source>
        <dbReference type="SAM" id="SignalP"/>
    </source>
</evidence>
<evidence type="ECO:0000313" key="3">
    <source>
        <dbReference type="Proteomes" id="UP000231501"/>
    </source>
</evidence>
<dbReference type="InterPro" id="IPR008701">
    <property type="entry name" value="NPP1"/>
</dbReference>
<dbReference type="EMBL" id="PEOG01000062">
    <property type="protein sequence ID" value="PIM51512.1"/>
    <property type="molecule type" value="Genomic_DNA"/>
</dbReference>
<evidence type="ECO:0000313" key="2">
    <source>
        <dbReference type="EMBL" id="PIM51512.1"/>
    </source>
</evidence>
<organism evidence="2 3">
    <name type="scientific">Roseateles chitinivorans</name>
    <dbReference type="NCBI Taxonomy" id="2917965"/>
    <lineage>
        <taxon>Bacteria</taxon>
        <taxon>Pseudomonadati</taxon>
        <taxon>Pseudomonadota</taxon>
        <taxon>Betaproteobacteria</taxon>
        <taxon>Burkholderiales</taxon>
        <taxon>Sphaerotilaceae</taxon>
        <taxon>Roseateles</taxon>
    </lineage>
</organism>
<dbReference type="PANTHER" id="PTHR33657:SF6">
    <property type="entry name" value="SECRETED PROTEIN"/>
    <property type="match status" value="1"/>
</dbReference>
<comment type="caution">
    <text evidence="2">The sequence shown here is derived from an EMBL/GenBank/DDBJ whole genome shotgun (WGS) entry which is preliminary data.</text>
</comment>
<protein>
    <submittedName>
        <fullName evidence="2">Sugar-binding protein</fullName>
    </submittedName>
</protein>
<dbReference type="AlphaFoldDB" id="A0A2G9C583"/>
<feature type="signal peptide" evidence="1">
    <location>
        <begin position="1"/>
        <end position="25"/>
    </location>
</feature>
<accession>A0A2G9C583</accession>
<dbReference type="PIRSF" id="PIRSF029958">
    <property type="entry name" value="Necrosis-inducing_protein"/>
    <property type="match status" value="1"/>
</dbReference>